<feature type="domain" description="Tyrosine specific protein phosphatases" evidence="6">
    <location>
        <begin position="602"/>
        <end position="640"/>
    </location>
</feature>
<feature type="compositionally biased region" description="Pro residues" evidence="5">
    <location>
        <begin position="1223"/>
        <end position="1247"/>
    </location>
</feature>
<feature type="region of interest" description="Disordered" evidence="5">
    <location>
        <begin position="863"/>
        <end position="981"/>
    </location>
</feature>
<feature type="compositionally biased region" description="Basic and acidic residues" evidence="5">
    <location>
        <begin position="1515"/>
        <end position="1543"/>
    </location>
</feature>
<feature type="compositionally biased region" description="Polar residues" evidence="5">
    <location>
        <begin position="65"/>
        <end position="83"/>
    </location>
</feature>
<feature type="compositionally biased region" description="Gly residues" evidence="5">
    <location>
        <begin position="1401"/>
        <end position="1436"/>
    </location>
</feature>
<feature type="region of interest" description="Disordered" evidence="5">
    <location>
        <begin position="1557"/>
        <end position="1775"/>
    </location>
</feature>
<feature type="compositionally biased region" description="Gly residues" evidence="5">
    <location>
        <begin position="1326"/>
        <end position="1346"/>
    </location>
</feature>
<evidence type="ECO:0000259" key="6">
    <source>
        <dbReference type="PROSITE" id="PS50056"/>
    </source>
</evidence>
<evidence type="ECO:0000256" key="3">
    <source>
        <dbReference type="ARBA" id="ARBA00023175"/>
    </source>
</evidence>
<feature type="compositionally biased region" description="Basic and acidic residues" evidence="5">
    <location>
        <begin position="1438"/>
        <end position="1459"/>
    </location>
</feature>
<feature type="compositionally biased region" description="Basic and acidic residues" evidence="5">
    <location>
        <begin position="1381"/>
        <end position="1398"/>
    </location>
</feature>
<feature type="compositionally biased region" description="Basic and acidic residues" evidence="5">
    <location>
        <begin position="710"/>
        <end position="723"/>
    </location>
</feature>
<keyword evidence="2" id="KW-0963">Cytoplasm</keyword>
<feature type="compositionally biased region" description="Polar residues" evidence="5">
    <location>
        <begin position="1757"/>
        <end position="1775"/>
    </location>
</feature>
<feature type="compositionally biased region" description="Basic and acidic residues" evidence="5">
    <location>
        <begin position="941"/>
        <end position="979"/>
    </location>
</feature>
<dbReference type="PROSITE" id="PS00383">
    <property type="entry name" value="TYR_PHOSPHATASE_1"/>
    <property type="match status" value="1"/>
</dbReference>
<feature type="region of interest" description="Disordered" evidence="5">
    <location>
        <begin position="993"/>
        <end position="1037"/>
    </location>
</feature>
<evidence type="ECO:0000256" key="2">
    <source>
        <dbReference type="ARBA" id="ARBA00022490"/>
    </source>
</evidence>
<dbReference type="InterPro" id="IPR000387">
    <property type="entry name" value="Tyr_Pase_dom"/>
</dbReference>
<dbReference type="GO" id="GO:0072686">
    <property type="term" value="C:mitotic spindle"/>
    <property type="evidence" value="ECO:0007669"/>
    <property type="project" value="TreeGrafter"/>
</dbReference>
<dbReference type="InterPro" id="IPR016130">
    <property type="entry name" value="Tyr_Pase_AS"/>
</dbReference>
<dbReference type="Gene3D" id="3.90.190.10">
    <property type="entry name" value="Protein tyrosine phosphatase superfamily"/>
    <property type="match status" value="1"/>
</dbReference>
<feature type="compositionally biased region" description="Low complexity" evidence="5">
    <location>
        <begin position="45"/>
        <end position="55"/>
    </location>
</feature>
<reference evidence="7 8" key="1">
    <citation type="submission" date="2014-03" db="EMBL/GenBank/DDBJ databases">
        <authorList>
            <person name="Sibley D."/>
            <person name="Venepally P."/>
            <person name="Karamycheva S."/>
            <person name="Hadjithomas M."/>
            <person name="Khan A."/>
            <person name="Brunk B."/>
            <person name="Roos D."/>
            <person name="Caler E."/>
            <person name="Lorenzi H."/>
        </authorList>
    </citation>
    <scope>NUCLEOTIDE SEQUENCE [LARGE SCALE GENOMIC DNA]</scope>
    <source>
        <strain evidence="8">p89</strain>
    </source>
</reference>
<feature type="compositionally biased region" description="Pro residues" evidence="5">
    <location>
        <begin position="1258"/>
        <end position="1267"/>
    </location>
</feature>
<feature type="compositionally biased region" description="Acidic residues" evidence="5">
    <location>
        <begin position="993"/>
        <end position="1003"/>
    </location>
</feature>
<dbReference type="GO" id="GO:0090307">
    <property type="term" value="P:mitotic spindle assembly"/>
    <property type="evidence" value="ECO:0007669"/>
    <property type="project" value="TreeGrafter"/>
</dbReference>
<feature type="compositionally biased region" description="Basic and acidic residues" evidence="5">
    <location>
        <begin position="1"/>
        <end position="19"/>
    </location>
</feature>
<feature type="compositionally biased region" description="Acidic residues" evidence="5">
    <location>
        <begin position="394"/>
        <end position="408"/>
    </location>
</feature>
<comment type="caution">
    <text evidence="7">The sequence shown here is derived from an EMBL/GenBank/DDBJ whole genome shotgun (WGS) entry which is preliminary data.</text>
</comment>
<feature type="region of interest" description="Disordered" evidence="5">
    <location>
        <begin position="1133"/>
        <end position="1159"/>
    </location>
</feature>
<dbReference type="GO" id="GO:0008574">
    <property type="term" value="F:plus-end-directed microtubule motor activity"/>
    <property type="evidence" value="ECO:0007669"/>
    <property type="project" value="TreeGrafter"/>
</dbReference>
<feature type="compositionally biased region" description="Pro residues" evidence="5">
    <location>
        <begin position="204"/>
        <end position="218"/>
    </location>
</feature>
<feature type="compositionally biased region" description="Basic and acidic residues" evidence="5">
    <location>
        <begin position="35"/>
        <end position="44"/>
    </location>
</feature>
<feature type="region of interest" description="Disordered" evidence="5">
    <location>
        <begin position="693"/>
        <end position="723"/>
    </location>
</feature>
<feature type="region of interest" description="Disordered" evidence="5">
    <location>
        <begin position="382"/>
        <end position="479"/>
    </location>
</feature>
<evidence type="ECO:0000313" key="8">
    <source>
        <dbReference type="Proteomes" id="UP000028828"/>
    </source>
</evidence>
<keyword evidence="4" id="KW-0206">Cytoskeleton</keyword>
<evidence type="ECO:0000256" key="5">
    <source>
        <dbReference type="SAM" id="MobiDB-lite"/>
    </source>
</evidence>
<dbReference type="VEuPathDB" id="ToxoDB:TGP89_305790"/>
<dbReference type="PANTHER" id="PTHR47970">
    <property type="entry name" value="KINESIN-LIKE PROTEIN KIF11"/>
    <property type="match status" value="1"/>
</dbReference>
<dbReference type="OrthoDB" id="428974at2759"/>
<feature type="compositionally biased region" description="Polar residues" evidence="5">
    <location>
        <begin position="1560"/>
        <end position="1571"/>
    </location>
</feature>
<dbReference type="PROSITE" id="PS50056">
    <property type="entry name" value="TYR_PHOSPHATASE_2"/>
    <property type="match status" value="1"/>
</dbReference>
<feature type="compositionally biased region" description="Basic and acidic residues" evidence="5">
    <location>
        <begin position="740"/>
        <end position="781"/>
    </location>
</feature>
<gene>
    <name evidence="7" type="ORF">TGP89_305790</name>
</gene>
<feature type="compositionally biased region" description="Basic and acidic residues" evidence="5">
    <location>
        <begin position="428"/>
        <end position="442"/>
    </location>
</feature>
<evidence type="ECO:0000313" key="7">
    <source>
        <dbReference type="EMBL" id="KFG30361.1"/>
    </source>
</evidence>
<keyword evidence="3" id="KW-0505">Motor protein</keyword>
<feature type="region of interest" description="Disordered" evidence="5">
    <location>
        <begin position="1"/>
        <end position="221"/>
    </location>
</feature>
<evidence type="ECO:0000256" key="4">
    <source>
        <dbReference type="ARBA" id="ARBA00023212"/>
    </source>
</evidence>
<dbReference type="EMBL" id="AEYI02002068">
    <property type="protein sequence ID" value="KFG30361.1"/>
    <property type="molecule type" value="Genomic_DNA"/>
</dbReference>
<protein>
    <recommendedName>
        <fullName evidence="6">Tyrosine specific protein phosphatases domain-containing protein</fullName>
    </recommendedName>
</protein>
<feature type="compositionally biased region" description="Basic and acidic residues" evidence="5">
    <location>
        <begin position="796"/>
        <end position="809"/>
    </location>
</feature>
<feature type="region of interest" description="Disordered" evidence="5">
    <location>
        <begin position="1222"/>
        <end position="1543"/>
    </location>
</feature>
<feature type="compositionally biased region" description="Gly residues" evidence="5">
    <location>
        <begin position="1475"/>
        <end position="1489"/>
    </location>
</feature>
<sequence>MASDKKDARSKSSKSEKVAKSKKSKSSRSGSGKSSSKDGGEKSAKSASKACGSTSEVKPCEEQVSIPTQVGEPQTDTASLAPTNTPPPEQTSAVSVDPVTWEAQVPAAEEDVEASVNASAEPVVAAEPDMPHPAASAAASADENPLVQTEQTPVAGERKTDANNLAPPPARQPDSMPSPTRGMGPRGRLLAGSSSPRAAFGASQPPPPSFGVPPPPPVGGVALLDGQTQKKGEHSRRHLNARLMGDGTYETERVGRIQFVSMARTCIGLHDESGAPARSNCPPCSYLHDVVGMVCRRPPGGTLPDRWVDYQDMHDELVLKQIREEWRRKEAEKADTVVNAEVAENVSIFPCKSFLARNFAETLPEGVRLLLPSRLQQRLNRRRRTLRHEKTGTEDLEGEISQDEEDVAAEGGRVCAKPRGSPQGAAEPTEKSFADKHIKETPGADSRSATEGPETPEKAPAVEDNAQPASSEDAKAGAVETPADLAYEEDLTFLGNGGKVVAVINLCMTERYYSQPTLRRDGIEAYWIKVDGSGDIPDDKVFCLFFRVIAFLAHKYSKLLPFSPESFATGWYSCGRDKMQEETVTVEDTPTGHAVCCDKFTIVVHCTHGVNRTGLFVSLLLATLFNCSAEFAVKAYEAKRGAPLSKEVFVNWIRQKCKAGIPERFRSALMPPEVSSLFTRVQKLLLEGGDLAGEEELTLPTPETLTNALDGERKEQNGRQERLEAHVERMRQLRAALKAKKAEEKGEGTHEGQEAKERDDQQAEGEEKAEGEKVEESKDEQAASAAEDSEEGQDAEETKENEELSRERALEVPKLPARLPADGIVLFGPIQSSLLAPEELLVSLLSSQESAKISGFEIMTGDDLHGQPHPYPQLLTTLRTRRRETPEKGRRGDGNKRRRGAKGKAGAAEEETQGTGQQDGGPPSKEEMKGENGENEEACEEVEKKKEASVKSEKEAAAASDEDSKGHVSEDGTEHDTPAAKKRRLEAKLEDLEEAVKDEEDATAEMAEKKVEETQGEGTAEQSAPAVPEPPNIDELSIPELHTKGQGLYSQKQIAYRLIQFREEDPLRLHYIVKVQCADIATFEWLLSHSFGRMRQQMIQGYPSSLYKLLYLRGKRRDKELFARAQEVAQAENAARQRSRNVAAPKKGFRTGARPGAPGPFMGSRPGVAPPPPFPGIRPAGAVLPPPPAPFGPPVTPGFPAPPFLPPIPGMAPRGVPCGPGVSQPPYPPGASPPLFCPPPPGAPPAPGFGEGGRRDGPTPPGPPGPFPGRLYEPRSPPPPGAEPPRMYDPDYVSKSAGEMGYRGYEGQDRDFYGREPMKSPQYPRGPGGETGGRRGPCGSWGPGGPEGDREGYHNQASSPTERGPYMRRGPGPAGFGGPEGMRDGSLTRHGFGEEKRPFGPGCGGFGFEGTRGGRGPSDDGFGSGARGCNESGGRGPFPDRSRRPPGDYEGRGRDDFDRGYGPQNRGGMYSNTGGTQGFEGPGFRGRGFGFSDESPGAGGDRHEPGRVRGFSSDRFGDRVSSDRYGDRGDMWPRDGPRDQDEFRRFRDGSFRNAARDNKNFSNFGYGNQNPAEFGGPMGERGGDFRARMESGSGVGGRGEDRGSRRISGWSSGFEDSRGNSQFERFSGGDRSGFDRFADSGERGSRFGDKEQAGGFGRRQGRPNVSRDFRRPPFGGSGSGFADGSRDDGSRVPSLPGPPQWTIQKGPEAGGPSPGAFGAGHGQMGDAPGVEADKFRTGSAPPGIGPTVESDSEDKSNLSASSVMQPQSFGIGGQESSAQNAFAQFAKQLASGLQDGGQGGNSMAATMAMMGASGGSQQAMQQQLVALLSQQQMYGNSNLQGADMQQLMMYAQYYGCLLNGMSEQQAAAVVQTQQLLQQQQQQLVNQQLLQQSIQQQQQLQLSLAGLMQTGTPKPDKKV</sequence>
<dbReference type="SUPFAM" id="SSF52799">
    <property type="entry name" value="(Phosphotyrosine protein) phosphatases II"/>
    <property type="match status" value="1"/>
</dbReference>
<dbReference type="PANTHER" id="PTHR47970:SF12">
    <property type="entry name" value="KINESIN FAMILY MEMBER 11"/>
    <property type="match status" value="1"/>
</dbReference>
<dbReference type="Proteomes" id="UP000028828">
    <property type="component" value="Unassembled WGS sequence"/>
</dbReference>
<dbReference type="InterPro" id="IPR047149">
    <property type="entry name" value="KIF11-like"/>
</dbReference>
<dbReference type="InterPro" id="IPR029021">
    <property type="entry name" value="Prot-tyrosine_phosphatase-like"/>
</dbReference>
<accession>A0A086JDZ3</accession>
<feature type="compositionally biased region" description="Basic and acidic residues" evidence="5">
    <location>
        <begin position="883"/>
        <end position="895"/>
    </location>
</feature>
<feature type="compositionally biased region" description="Gly residues" evidence="5">
    <location>
        <begin position="1708"/>
        <end position="1723"/>
    </location>
</feature>
<comment type="subcellular location">
    <subcellularLocation>
        <location evidence="1">Cytoplasm</location>
        <location evidence="1">Cytoskeleton</location>
    </subcellularLocation>
</comment>
<feature type="region of interest" description="Disordered" evidence="5">
    <location>
        <begin position="737"/>
        <end position="809"/>
    </location>
</feature>
<organism evidence="7 8">
    <name type="scientific">Toxoplasma gondii p89</name>
    <dbReference type="NCBI Taxonomy" id="943119"/>
    <lineage>
        <taxon>Eukaryota</taxon>
        <taxon>Sar</taxon>
        <taxon>Alveolata</taxon>
        <taxon>Apicomplexa</taxon>
        <taxon>Conoidasida</taxon>
        <taxon>Coccidia</taxon>
        <taxon>Eucoccidiorida</taxon>
        <taxon>Eimeriorina</taxon>
        <taxon>Sarcocystidae</taxon>
        <taxon>Toxoplasma</taxon>
    </lineage>
</organism>
<feature type="compositionally biased region" description="Basic and acidic residues" evidence="5">
    <location>
        <begin position="1306"/>
        <end position="1318"/>
    </location>
</feature>
<evidence type="ECO:0000256" key="1">
    <source>
        <dbReference type="ARBA" id="ARBA00004245"/>
    </source>
</evidence>
<feature type="compositionally biased region" description="Basic and acidic residues" evidence="5">
    <location>
        <begin position="1632"/>
        <end position="1652"/>
    </location>
</feature>
<dbReference type="GO" id="GO:0051231">
    <property type="term" value="P:spindle elongation"/>
    <property type="evidence" value="ECO:0007669"/>
    <property type="project" value="TreeGrafter"/>
</dbReference>
<dbReference type="GO" id="GO:0005876">
    <property type="term" value="C:spindle microtubule"/>
    <property type="evidence" value="ECO:0007669"/>
    <property type="project" value="TreeGrafter"/>
</dbReference>
<name>A0A086JDZ3_TOXGO</name>
<proteinExistence type="predicted"/>